<dbReference type="Pfam" id="PF08448">
    <property type="entry name" value="PAS_4"/>
    <property type="match status" value="1"/>
</dbReference>
<dbReference type="InterPro" id="IPR000014">
    <property type="entry name" value="PAS"/>
</dbReference>
<dbReference type="OrthoDB" id="9816383at2"/>
<protein>
    <submittedName>
        <fullName evidence="5">PAS domain-containing protein</fullName>
    </submittedName>
</protein>
<dbReference type="PANTHER" id="PTHR32089:SF112">
    <property type="entry name" value="LYSOZYME-LIKE PROTEIN-RELATED"/>
    <property type="match status" value="1"/>
</dbReference>
<dbReference type="Proteomes" id="UP000438699">
    <property type="component" value="Unassembled WGS sequence"/>
</dbReference>
<comment type="caution">
    <text evidence="5">The sequence shown here is derived from an EMBL/GenBank/DDBJ whole genome shotgun (WGS) entry which is preliminary data.</text>
</comment>
<dbReference type="SUPFAM" id="SSF55785">
    <property type="entry name" value="PYP-like sensor domain (PAS domain)"/>
    <property type="match status" value="1"/>
</dbReference>
<dbReference type="CDD" id="cd11386">
    <property type="entry name" value="MCP_signal"/>
    <property type="match status" value="1"/>
</dbReference>
<dbReference type="RefSeq" id="WP_151149683.1">
    <property type="nucleotide sequence ID" value="NZ_WAIE01000001.1"/>
</dbReference>
<evidence type="ECO:0000313" key="5">
    <source>
        <dbReference type="EMBL" id="KAB1443335.1"/>
    </source>
</evidence>
<dbReference type="CDD" id="cd00130">
    <property type="entry name" value="PAS"/>
    <property type="match status" value="1"/>
</dbReference>
<dbReference type="Gene3D" id="1.10.287.950">
    <property type="entry name" value="Methyl-accepting chemotaxis protein"/>
    <property type="match status" value="1"/>
</dbReference>
<keyword evidence="3" id="KW-0812">Transmembrane</keyword>
<dbReference type="SUPFAM" id="SSF58104">
    <property type="entry name" value="Methyl-accepting chemotaxis protein (MCP) signaling domain"/>
    <property type="match status" value="1"/>
</dbReference>
<feature type="transmembrane region" description="Helical" evidence="3">
    <location>
        <begin position="12"/>
        <end position="34"/>
    </location>
</feature>
<dbReference type="InterPro" id="IPR035965">
    <property type="entry name" value="PAS-like_dom_sf"/>
</dbReference>
<keyword evidence="3" id="KW-0472">Membrane</keyword>
<dbReference type="SMART" id="SM00091">
    <property type="entry name" value="PAS"/>
    <property type="match status" value="1"/>
</dbReference>
<accession>A0A6N6N7D1</accession>
<evidence type="ECO:0000256" key="2">
    <source>
        <dbReference type="PROSITE-ProRule" id="PRU00284"/>
    </source>
</evidence>
<keyword evidence="6" id="KW-1185">Reference proteome</keyword>
<organism evidence="5 6">
    <name type="scientific">Pseudodesulfovibrio senegalensis</name>
    <dbReference type="NCBI Taxonomy" id="1721087"/>
    <lineage>
        <taxon>Bacteria</taxon>
        <taxon>Pseudomonadati</taxon>
        <taxon>Thermodesulfobacteriota</taxon>
        <taxon>Desulfovibrionia</taxon>
        <taxon>Desulfovibrionales</taxon>
        <taxon>Desulfovibrionaceae</taxon>
    </lineage>
</organism>
<keyword evidence="3" id="KW-1133">Transmembrane helix</keyword>
<evidence type="ECO:0000313" key="6">
    <source>
        <dbReference type="Proteomes" id="UP000438699"/>
    </source>
</evidence>
<feature type="transmembrane region" description="Helical" evidence="3">
    <location>
        <begin position="41"/>
        <end position="63"/>
    </location>
</feature>
<gene>
    <name evidence="5" type="ORF">F8A88_03480</name>
</gene>
<name>A0A6N6N7D1_9BACT</name>
<dbReference type="InterPro" id="IPR004089">
    <property type="entry name" value="MCPsignal_dom"/>
</dbReference>
<evidence type="ECO:0000256" key="1">
    <source>
        <dbReference type="ARBA" id="ARBA00023224"/>
    </source>
</evidence>
<keyword evidence="1 2" id="KW-0807">Transducer</keyword>
<evidence type="ECO:0000259" key="4">
    <source>
        <dbReference type="PROSITE" id="PS50111"/>
    </source>
</evidence>
<reference evidence="5 6" key="1">
    <citation type="journal article" date="2017" name="Int. J. Syst. Evol. Microbiol.">
        <title>Desulfovibrio senegalensis sp. nov., a mesophilic sulfate reducer isolated from marine sediment.</title>
        <authorList>
            <person name="Thioye A."/>
            <person name="Gam Z.B.A."/>
            <person name="Mbengue M."/>
            <person name="Cayol J.L."/>
            <person name="Joseph-Bartoli M."/>
            <person name="Toure-Kane C."/>
            <person name="Labat M."/>
        </authorList>
    </citation>
    <scope>NUCLEOTIDE SEQUENCE [LARGE SCALE GENOMIC DNA]</scope>
    <source>
        <strain evidence="5 6">DSM 101509</strain>
    </source>
</reference>
<dbReference type="GO" id="GO:0016020">
    <property type="term" value="C:membrane"/>
    <property type="evidence" value="ECO:0007669"/>
    <property type="project" value="InterPro"/>
</dbReference>
<dbReference type="NCBIfam" id="TIGR00229">
    <property type="entry name" value="sensory_box"/>
    <property type="match status" value="1"/>
</dbReference>
<dbReference type="AlphaFoldDB" id="A0A6N6N7D1"/>
<sequence>MKNEVSESALATPVVALAVYLGVFGLCAAAVYVLHVMQMGWMLMSVAIGAVAVLGAVLLYVFLVRRVSRPAAAVQGYLHDVAEGRYSVALDQAFPGEFLGLGHAARELVGCYKDRLGYAQGILDGLPVPTCVVDTDQRITFLNKECMDMMDSDRNPEDYYGKKISQIFYKDDRDALIGDCMRKDYKAHHRPAVFRTDKARDISVLANLSPLADLEGKIIGGFCMYLDVTELKDREQQISDQNRQISQAAEEAGDISARLAAAAEQLSRSVVSARSGAATQRDRTTETATAMEEMNATVAEVAQHAVAAAESAEQAKDEATEGSAVVAEVISAIDEVDNRAGELRVSMESLGGKAEEIGKVLVVIEDIADQTNLLALNAAIEAARAGEAGRGFAVVADEVRKLAEKTMQATSEVGVAVGSIQDGASQNVQATEVAVESVQKSTALAKRSGEALERIVAESDATADRVRSIAAAAEQQSAASEEINQATLEVSRISEQTDGEMEAASAAVEELSLLAENLVGLISSMGGGSQSDAEQQ</sequence>
<dbReference type="PANTHER" id="PTHR32089">
    <property type="entry name" value="METHYL-ACCEPTING CHEMOTAXIS PROTEIN MCPB"/>
    <property type="match status" value="1"/>
</dbReference>
<dbReference type="PROSITE" id="PS50111">
    <property type="entry name" value="CHEMOTAXIS_TRANSDUC_2"/>
    <property type="match status" value="1"/>
</dbReference>
<dbReference type="SMART" id="SM00283">
    <property type="entry name" value="MA"/>
    <property type="match status" value="1"/>
</dbReference>
<dbReference type="InterPro" id="IPR013656">
    <property type="entry name" value="PAS_4"/>
</dbReference>
<dbReference type="EMBL" id="WAIE01000001">
    <property type="protein sequence ID" value="KAB1443335.1"/>
    <property type="molecule type" value="Genomic_DNA"/>
</dbReference>
<proteinExistence type="predicted"/>
<dbReference type="Pfam" id="PF00015">
    <property type="entry name" value="MCPsignal"/>
    <property type="match status" value="1"/>
</dbReference>
<evidence type="ECO:0000256" key="3">
    <source>
        <dbReference type="SAM" id="Phobius"/>
    </source>
</evidence>
<dbReference type="GO" id="GO:0007165">
    <property type="term" value="P:signal transduction"/>
    <property type="evidence" value="ECO:0007669"/>
    <property type="project" value="UniProtKB-KW"/>
</dbReference>
<feature type="domain" description="Methyl-accepting transducer" evidence="4">
    <location>
        <begin position="255"/>
        <end position="491"/>
    </location>
</feature>
<dbReference type="Gene3D" id="3.30.450.20">
    <property type="entry name" value="PAS domain"/>
    <property type="match status" value="1"/>
</dbReference>